<dbReference type="EMBL" id="JBJKBG010000006">
    <property type="protein sequence ID" value="KAL3737183.1"/>
    <property type="molecule type" value="Genomic_DNA"/>
</dbReference>
<dbReference type="Gene3D" id="3.40.50.300">
    <property type="entry name" value="P-loop containing nucleotide triphosphate hydrolases"/>
    <property type="match status" value="1"/>
</dbReference>
<dbReference type="PANTHER" id="PTHR33463:SF204">
    <property type="entry name" value="NB-ARC DOMAIN-CONTAINING PROTEIN"/>
    <property type="match status" value="1"/>
</dbReference>
<evidence type="ECO:0000259" key="3">
    <source>
        <dbReference type="Pfam" id="PF00931"/>
    </source>
</evidence>
<feature type="region of interest" description="Disordered" evidence="2">
    <location>
        <begin position="1"/>
        <end position="20"/>
    </location>
</feature>
<sequence>MPNEARELQPKEGEFNVGTLSLPPPRMLKMPMDKTMGLDGSFTMVWKWLVDEKQKVIGLFGTRGVEKTTLMKRINEEVSPANHGFNVIIWVVISKQVNEDRIQDAIRKRLDIKDKL</sequence>
<evidence type="ECO:0000256" key="2">
    <source>
        <dbReference type="SAM" id="MobiDB-lite"/>
    </source>
</evidence>
<keyword evidence="5" id="KW-1185">Reference proteome</keyword>
<protein>
    <recommendedName>
        <fullName evidence="3">NB-ARC domain-containing protein</fullName>
    </recommendedName>
</protein>
<gene>
    <name evidence="4" type="ORF">ACJRO7_026016</name>
</gene>
<evidence type="ECO:0000256" key="1">
    <source>
        <dbReference type="ARBA" id="ARBA00022821"/>
    </source>
</evidence>
<proteinExistence type="predicted"/>
<dbReference type="AlphaFoldDB" id="A0ABD3KGA6"/>
<dbReference type="InterPro" id="IPR002182">
    <property type="entry name" value="NB-ARC"/>
</dbReference>
<dbReference type="InterPro" id="IPR027417">
    <property type="entry name" value="P-loop_NTPase"/>
</dbReference>
<accession>A0ABD3KGA6</accession>
<keyword evidence="1" id="KW-0611">Plant defense</keyword>
<feature type="domain" description="NB-ARC" evidence="3">
    <location>
        <begin position="43"/>
        <end position="112"/>
    </location>
</feature>
<dbReference type="PANTHER" id="PTHR33463">
    <property type="entry name" value="NB-ARC DOMAIN-CONTAINING PROTEIN-RELATED"/>
    <property type="match status" value="1"/>
</dbReference>
<dbReference type="Proteomes" id="UP001634007">
    <property type="component" value="Unassembled WGS sequence"/>
</dbReference>
<reference evidence="4 5" key="1">
    <citation type="submission" date="2024-11" db="EMBL/GenBank/DDBJ databases">
        <title>Chromosome-level genome assembly of Eucalyptus globulus Labill. provides insights into its genome evolution.</title>
        <authorList>
            <person name="Li X."/>
        </authorList>
    </citation>
    <scope>NUCLEOTIDE SEQUENCE [LARGE SCALE GENOMIC DNA]</scope>
    <source>
        <strain evidence="4">CL2024</strain>
        <tissue evidence="4">Fresh tender leaves</tissue>
    </source>
</reference>
<dbReference type="SUPFAM" id="SSF52540">
    <property type="entry name" value="P-loop containing nucleoside triphosphate hydrolases"/>
    <property type="match status" value="1"/>
</dbReference>
<evidence type="ECO:0000313" key="4">
    <source>
        <dbReference type="EMBL" id="KAL3737183.1"/>
    </source>
</evidence>
<dbReference type="InterPro" id="IPR050905">
    <property type="entry name" value="Plant_NBS-LRR"/>
</dbReference>
<name>A0ABD3KGA6_EUCGL</name>
<evidence type="ECO:0000313" key="5">
    <source>
        <dbReference type="Proteomes" id="UP001634007"/>
    </source>
</evidence>
<organism evidence="4 5">
    <name type="scientific">Eucalyptus globulus</name>
    <name type="common">Tasmanian blue gum</name>
    <dbReference type="NCBI Taxonomy" id="34317"/>
    <lineage>
        <taxon>Eukaryota</taxon>
        <taxon>Viridiplantae</taxon>
        <taxon>Streptophyta</taxon>
        <taxon>Embryophyta</taxon>
        <taxon>Tracheophyta</taxon>
        <taxon>Spermatophyta</taxon>
        <taxon>Magnoliopsida</taxon>
        <taxon>eudicotyledons</taxon>
        <taxon>Gunneridae</taxon>
        <taxon>Pentapetalae</taxon>
        <taxon>rosids</taxon>
        <taxon>malvids</taxon>
        <taxon>Myrtales</taxon>
        <taxon>Myrtaceae</taxon>
        <taxon>Myrtoideae</taxon>
        <taxon>Eucalypteae</taxon>
        <taxon>Eucalyptus</taxon>
    </lineage>
</organism>
<comment type="caution">
    <text evidence="4">The sequence shown here is derived from an EMBL/GenBank/DDBJ whole genome shotgun (WGS) entry which is preliminary data.</text>
</comment>
<dbReference type="Pfam" id="PF00931">
    <property type="entry name" value="NB-ARC"/>
    <property type="match status" value="1"/>
</dbReference>
<feature type="compositionally biased region" description="Basic and acidic residues" evidence="2">
    <location>
        <begin position="1"/>
        <end position="14"/>
    </location>
</feature>